<feature type="compositionally biased region" description="Low complexity" evidence="11">
    <location>
        <begin position="10"/>
        <end position="20"/>
    </location>
</feature>
<dbReference type="Pfam" id="PF00292">
    <property type="entry name" value="PAX"/>
    <property type="match status" value="1"/>
</dbReference>
<gene>
    <name evidence="14" type="ORF">ASIM_LOCUS11771</name>
</gene>
<evidence type="ECO:0000256" key="6">
    <source>
        <dbReference type="ARBA" id="ARBA00023125"/>
    </source>
</evidence>
<evidence type="ECO:0000256" key="9">
    <source>
        <dbReference type="PROSITE-ProRule" id="PRU00108"/>
    </source>
</evidence>
<proteinExistence type="inferred from homology"/>
<dbReference type="Proteomes" id="UP000267096">
    <property type="component" value="Unassembled WGS sequence"/>
</dbReference>
<dbReference type="PROSITE" id="PS50071">
    <property type="entry name" value="HOMEOBOX_2"/>
    <property type="match status" value="1"/>
</dbReference>
<keyword evidence="5" id="KW-0805">Transcription regulation</keyword>
<evidence type="ECO:0000256" key="7">
    <source>
        <dbReference type="ARBA" id="ARBA00023163"/>
    </source>
</evidence>
<dbReference type="CDD" id="cd00086">
    <property type="entry name" value="homeodomain"/>
    <property type="match status" value="1"/>
</dbReference>
<organism evidence="16">
    <name type="scientific">Anisakis simplex</name>
    <name type="common">Herring worm</name>
    <dbReference type="NCBI Taxonomy" id="6269"/>
    <lineage>
        <taxon>Eukaryota</taxon>
        <taxon>Metazoa</taxon>
        <taxon>Ecdysozoa</taxon>
        <taxon>Nematoda</taxon>
        <taxon>Chromadorea</taxon>
        <taxon>Rhabditida</taxon>
        <taxon>Spirurina</taxon>
        <taxon>Ascaridomorpha</taxon>
        <taxon>Ascaridoidea</taxon>
        <taxon>Anisakidae</taxon>
        <taxon>Anisakis</taxon>
        <taxon>Anisakis simplex complex</taxon>
    </lineage>
</organism>
<dbReference type="InterPro" id="IPR001356">
    <property type="entry name" value="HD"/>
</dbReference>
<evidence type="ECO:0000259" key="13">
    <source>
        <dbReference type="PROSITE" id="PS51057"/>
    </source>
</evidence>
<dbReference type="Gene3D" id="1.10.10.60">
    <property type="entry name" value="Homeodomain-like"/>
    <property type="match status" value="1"/>
</dbReference>
<evidence type="ECO:0000256" key="2">
    <source>
        <dbReference type="ARBA" id="ARBA00005733"/>
    </source>
</evidence>
<dbReference type="EMBL" id="UYRR01031100">
    <property type="protein sequence ID" value="VDK45768.1"/>
    <property type="molecule type" value="Genomic_DNA"/>
</dbReference>
<evidence type="ECO:0000313" key="14">
    <source>
        <dbReference type="EMBL" id="VDK45768.1"/>
    </source>
</evidence>
<feature type="region of interest" description="Disordered" evidence="11">
    <location>
        <begin position="1"/>
        <end position="38"/>
    </location>
</feature>
<keyword evidence="15" id="KW-1185">Reference proteome</keyword>
<evidence type="ECO:0000313" key="15">
    <source>
        <dbReference type="Proteomes" id="UP000267096"/>
    </source>
</evidence>
<keyword evidence="7" id="KW-0804">Transcription</keyword>
<keyword evidence="6 9" id="KW-0238">DNA-binding</keyword>
<dbReference type="GO" id="GO:0005634">
    <property type="term" value="C:nucleus"/>
    <property type="evidence" value="ECO:0007669"/>
    <property type="project" value="UniProtKB-SubCell"/>
</dbReference>
<feature type="compositionally biased region" description="Polar residues" evidence="11">
    <location>
        <begin position="158"/>
        <end position="175"/>
    </location>
</feature>
<dbReference type="InterPro" id="IPR009057">
    <property type="entry name" value="Homeodomain-like_sf"/>
</dbReference>
<keyword evidence="4" id="KW-0563">Paired box</keyword>
<evidence type="ECO:0000256" key="10">
    <source>
        <dbReference type="RuleBase" id="RU000682"/>
    </source>
</evidence>
<dbReference type="PROSITE" id="PS51057">
    <property type="entry name" value="PAIRED_2"/>
    <property type="match status" value="1"/>
</dbReference>
<keyword evidence="8 9" id="KW-0539">Nucleus</keyword>
<reference evidence="16" key="1">
    <citation type="submission" date="2016-04" db="UniProtKB">
        <authorList>
            <consortium name="WormBaseParasite"/>
        </authorList>
    </citation>
    <scope>IDENTIFICATION</scope>
</reference>
<dbReference type="Pfam" id="PF00046">
    <property type="entry name" value="Homeodomain"/>
    <property type="match status" value="1"/>
</dbReference>
<evidence type="ECO:0000313" key="16">
    <source>
        <dbReference type="WBParaSite" id="ASIM_0001230501-mRNA-1"/>
    </source>
</evidence>
<feature type="DNA-binding region" description="Homeobox" evidence="9">
    <location>
        <begin position="374"/>
        <end position="433"/>
    </location>
</feature>
<feature type="compositionally biased region" description="Low complexity" evidence="11">
    <location>
        <begin position="452"/>
        <end position="464"/>
    </location>
</feature>
<keyword evidence="3" id="KW-0217">Developmental protein</keyword>
<feature type="region of interest" description="Disordered" evidence="11">
    <location>
        <begin position="141"/>
        <end position="175"/>
    </location>
</feature>
<evidence type="ECO:0000256" key="4">
    <source>
        <dbReference type="ARBA" id="ARBA00022724"/>
    </source>
</evidence>
<reference evidence="14 15" key="2">
    <citation type="submission" date="2018-11" db="EMBL/GenBank/DDBJ databases">
        <authorList>
            <consortium name="Pathogen Informatics"/>
        </authorList>
    </citation>
    <scope>NUCLEOTIDE SEQUENCE [LARGE SCALE GENOMIC DNA]</scope>
</reference>
<evidence type="ECO:0000256" key="3">
    <source>
        <dbReference type="ARBA" id="ARBA00022473"/>
    </source>
</evidence>
<evidence type="ECO:0000256" key="5">
    <source>
        <dbReference type="ARBA" id="ARBA00023015"/>
    </source>
</evidence>
<feature type="compositionally biased region" description="Basic and acidic residues" evidence="11">
    <location>
        <begin position="21"/>
        <end position="34"/>
    </location>
</feature>
<dbReference type="SMART" id="SM00389">
    <property type="entry name" value="HOX"/>
    <property type="match status" value="1"/>
</dbReference>
<feature type="compositionally biased region" description="Low complexity" evidence="11">
    <location>
        <begin position="307"/>
        <end position="317"/>
    </location>
</feature>
<dbReference type="WBParaSite" id="ASIM_0001230501-mRNA-1">
    <property type="protein sequence ID" value="ASIM_0001230501-mRNA-1"/>
    <property type="gene ID" value="ASIM_0001230501"/>
</dbReference>
<feature type="compositionally biased region" description="Basic and acidic residues" evidence="11">
    <location>
        <begin position="484"/>
        <end position="497"/>
    </location>
</feature>
<dbReference type="InterPro" id="IPR001523">
    <property type="entry name" value="Paired_dom"/>
</dbReference>
<evidence type="ECO:0000256" key="8">
    <source>
        <dbReference type="ARBA" id="ARBA00023242"/>
    </source>
</evidence>
<dbReference type="PANTHER" id="PTHR45636">
    <property type="entry name" value="PAIRED BOX PROTEIN PAX-6-RELATED-RELATED"/>
    <property type="match status" value="1"/>
</dbReference>
<sequence length="548" mass="60106">MSKMMTARQNANTMNQNNINHDNDKNGDASDNKLDNNCNDNPKVIASAVSQSSLYSNKATTTMATTAATHTTGNGTKPKVATPHVIAKIEQYKRDNPTIFAWEIRERLINESICAQAPSVSSINRILRTRAAERAAEELSMLLSSQSQTSQSRRQRQDPSAANAATRSTAHQQQRADFPVNAALPLPAAQQAFIQPVLAATPWPTTGIFFDQSSLIQAAAMTSAAATSAPLYSATSTSNTSYHPFSTTITAISGRRAEPQSLLNADLVAADLYSPTKSNQISIMSKSSPKMTHHNRQYPFNSKAPVSLTVPSSSSDSSLRKLSADDQIVSAAPTNNSYSFCCTSNTPKGHYLYNHHQQQTTSVLPLSSAAYFSKRCSRSSFAPEQLACLESAFEKSPYPSATERAALIRQTQLPEARIQVWFSNRRAKWRRIQHEKTLSVPPSCSSSRTFYSSANSDSTSPSNLSTLVNDSHIECDNHMMKRAEKRHLTSPKEDHSVSGRNFVLGDPRGEVAEEEEIGANEDDHQEYSSSSPIKKFITSKNIPFKPYE</sequence>
<dbReference type="PANTHER" id="PTHR45636:SF46">
    <property type="entry name" value="HOMEOBOX DOMAIN-CONTAINING PROTEIN"/>
    <property type="match status" value="1"/>
</dbReference>
<evidence type="ECO:0000259" key="12">
    <source>
        <dbReference type="PROSITE" id="PS50071"/>
    </source>
</evidence>
<comment type="similarity">
    <text evidence="2">Belongs to the paired homeobox family.</text>
</comment>
<protein>
    <submittedName>
        <fullName evidence="16">Paired box protein Pax-6</fullName>
    </submittedName>
</protein>
<name>A0A158PNK1_ANISI</name>
<feature type="region of interest" description="Disordered" evidence="11">
    <location>
        <begin position="484"/>
        <end position="535"/>
    </location>
</feature>
<feature type="region of interest" description="Disordered" evidence="11">
    <location>
        <begin position="438"/>
        <end position="464"/>
    </location>
</feature>
<evidence type="ECO:0000256" key="1">
    <source>
        <dbReference type="ARBA" id="ARBA00004123"/>
    </source>
</evidence>
<dbReference type="SUPFAM" id="SSF46689">
    <property type="entry name" value="Homeodomain-like"/>
    <property type="match status" value="2"/>
</dbReference>
<dbReference type="GO" id="GO:0000978">
    <property type="term" value="F:RNA polymerase II cis-regulatory region sequence-specific DNA binding"/>
    <property type="evidence" value="ECO:0007669"/>
    <property type="project" value="TreeGrafter"/>
</dbReference>
<dbReference type="SMART" id="SM00351">
    <property type="entry name" value="PAX"/>
    <property type="match status" value="1"/>
</dbReference>
<feature type="domain" description="Paired" evidence="13">
    <location>
        <begin position="7"/>
        <end position="130"/>
    </location>
</feature>
<dbReference type="OrthoDB" id="3225452at2759"/>
<dbReference type="Gene3D" id="1.10.10.10">
    <property type="entry name" value="Winged helix-like DNA-binding domain superfamily/Winged helix DNA-binding domain"/>
    <property type="match status" value="1"/>
</dbReference>
<dbReference type="FunFam" id="1.10.10.10:FF:000003">
    <property type="entry name" value="Paired box protein Pax-6"/>
    <property type="match status" value="1"/>
</dbReference>
<feature type="region of interest" description="Disordered" evidence="11">
    <location>
        <begin position="292"/>
        <end position="318"/>
    </location>
</feature>
<feature type="compositionally biased region" description="Polar residues" evidence="11">
    <location>
        <begin position="440"/>
        <end position="451"/>
    </location>
</feature>
<feature type="domain" description="Homeobox" evidence="12">
    <location>
        <begin position="372"/>
        <end position="432"/>
    </location>
</feature>
<evidence type="ECO:0000256" key="11">
    <source>
        <dbReference type="SAM" id="MobiDB-lite"/>
    </source>
</evidence>
<dbReference type="AlphaFoldDB" id="A0A158PNK1"/>
<dbReference type="GO" id="GO:0000981">
    <property type="term" value="F:DNA-binding transcription factor activity, RNA polymerase II-specific"/>
    <property type="evidence" value="ECO:0007669"/>
    <property type="project" value="TreeGrafter"/>
</dbReference>
<keyword evidence="9 10" id="KW-0371">Homeobox</keyword>
<accession>A0A158PNK1</accession>
<feature type="compositionally biased region" description="Low complexity" evidence="11">
    <location>
        <begin position="141"/>
        <end position="152"/>
    </location>
</feature>
<dbReference type="InterPro" id="IPR036388">
    <property type="entry name" value="WH-like_DNA-bd_sf"/>
</dbReference>
<comment type="subcellular location">
    <subcellularLocation>
        <location evidence="1 9 10">Nucleus</location>
    </subcellularLocation>
</comment>
<dbReference type="InterPro" id="IPR043565">
    <property type="entry name" value="PAX_fam"/>
</dbReference>